<organism evidence="3 4">
    <name type="scientific">Erpetoichthys calabaricus</name>
    <name type="common">Rope fish</name>
    <name type="synonym">Calamoichthys calabaricus</name>
    <dbReference type="NCBI Taxonomy" id="27687"/>
    <lineage>
        <taxon>Eukaryota</taxon>
        <taxon>Metazoa</taxon>
        <taxon>Chordata</taxon>
        <taxon>Craniata</taxon>
        <taxon>Vertebrata</taxon>
        <taxon>Euteleostomi</taxon>
        <taxon>Actinopterygii</taxon>
        <taxon>Polypteriformes</taxon>
        <taxon>Polypteridae</taxon>
        <taxon>Erpetoichthys</taxon>
    </lineage>
</organism>
<evidence type="ECO:0000259" key="2">
    <source>
        <dbReference type="Pfam" id="PF13679"/>
    </source>
</evidence>
<dbReference type="RefSeq" id="XP_028673040.1">
    <property type="nucleotide sequence ID" value="XM_028817207.2"/>
</dbReference>
<keyword evidence="4" id="KW-1185">Reference proteome</keyword>
<dbReference type="GeneID" id="114663459"/>
<dbReference type="Proteomes" id="UP000694620">
    <property type="component" value="Chromosome 1"/>
</dbReference>
<name>A0A8C4SES6_ERPCA</name>
<evidence type="ECO:0000313" key="4">
    <source>
        <dbReference type="Proteomes" id="UP000694620"/>
    </source>
</evidence>
<dbReference type="InterPro" id="IPR025714">
    <property type="entry name" value="Methyltranfer_dom"/>
</dbReference>
<gene>
    <name evidence="3" type="primary">METTL25</name>
    <name evidence="3" type="synonym">mettl25</name>
</gene>
<sequence>MSSSLDTGVTLEALRNTLDQVAKFLSVSLKIANAHTVDFYTNGIWDEFVAVSPESVLSLLTEQSDTCSGVVREDSKTNFCGFSEDSQKLVDVCLFLHLARAHSLNKLLVCSTLGELLQKLRNTTLCTPENKWQLNEFMNTKKSHEVAVMAEVVSCLAKFCNVRQVIDIGSGKGYLSSCLSMQYGLKVYGIDASSTNTHGANERNRKLNKYSKTCQKAKKSNVPKKILETNTKASTEANYNTQDKVEFETSNMMEDLSQKFQITTFPEASICLEHIENNTDKDSQDIDCVSEKDTNLFFSNFSGELVYHPSPRVHPRELSQEEKERRKQENLKKKTEYQSSANVYSPLTSYITAETELQELISEKEDSVMVGLHTCGDLAPSTLKIFTAKSELKAVCSVGCCYHLLSEEFDYLQQDGTNGIWGFPMSDYMKQQGWTCGRNARMSACLALERVTVGKGLPIESLFYRAVLHVIIKEHFGTFKSEKRVGNVYAKATSFVDYIRKSLRKLDLDDTKLSDHVIDDYQIKYRPRINEMEAFNMLKLTLAPCIEGLILLDRLCYLKEQESVSWSALVQLFDPLTSPRCYAVIGIKNS</sequence>
<evidence type="ECO:0000256" key="1">
    <source>
        <dbReference type="SAM" id="MobiDB-lite"/>
    </source>
</evidence>
<dbReference type="InterPro" id="IPR052220">
    <property type="entry name" value="METTL25"/>
</dbReference>
<dbReference type="PANTHER" id="PTHR12496">
    <property type="entry name" value="CGI-41 METHYLTRANSFERASE"/>
    <property type="match status" value="1"/>
</dbReference>
<reference evidence="3" key="1">
    <citation type="submission" date="2021-06" db="EMBL/GenBank/DDBJ databases">
        <authorList>
            <consortium name="Wellcome Sanger Institute Data Sharing"/>
        </authorList>
    </citation>
    <scope>NUCLEOTIDE SEQUENCE [LARGE SCALE GENOMIC DNA]</scope>
</reference>
<dbReference type="AlphaFoldDB" id="A0A8C4SES6"/>
<dbReference type="Ensembl" id="ENSECRT00000016011.1">
    <property type="protein sequence ID" value="ENSECRP00000015732.1"/>
    <property type="gene ID" value="ENSECRG00000010503.1"/>
</dbReference>
<dbReference type="PANTHER" id="PTHR12496:SF9">
    <property type="entry name" value="METHYLTRANSFERASE-LIKE PROTEIN 25-RELATED"/>
    <property type="match status" value="1"/>
</dbReference>
<dbReference type="GeneTree" id="ENSGT00530000063745"/>
<feature type="region of interest" description="Disordered" evidence="1">
    <location>
        <begin position="309"/>
        <end position="337"/>
    </location>
</feature>
<dbReference type="CTD" id="84190"/>
<protein>
    <submittedName>
        <fullName evidence="3">Methyltransferase like 25</fullName>
    </submittedName>
</protein>
<dbReference type="InterPro" id="IPR029063">
    <property type="entry name" value="SAM-dependent_MTases_sf"/>
</dbReference>
<feature type="compositionally biased region" description="Basic and acidic residues" evidence="1">
    <location>
        <begin position="314"/>
        <end position="336"/>
    </location>
</feature>
<reference evidence="3" key="3">
    <citation type="submission" date="2025-09" db="UniProtKB">
        <authorList>
            <consortium name="Ensembl"/>
        </authorList>
    </citation>
    <scope>IDENTIFICATION</scope>
</reference>
<dbReference type="SUPFAM" id="SSF53335">
    <property type="entry name" value="S-adenosyl-L-methionine-dependent methyltransferases"/>
    <property type="match status" value="1"/>
</dbReference>
<proteinExistence type="predicted"/>
<dbReference type="Gene3D" id="3.40.50.150">
    <property type="entry name" value="Vaccinia Virus protein VP39"/>
    <property type="match status" value="1"/>
</dbReference>
<feature type="domain" description="Methyltransferase" evidence="2">
    <location>
        <begin position="141"/>
        <end position="407"/>
    </location>
</feature>
<dbReference type="OrthoDB" id="10258156at2759"/>
<accession>A0A8C4SES6</accession>
<evidence type="ECO:0000313" key="3">
    <source>
        <dbReference type="Ensembl" id="ENSECRP00000015732.1"/>
    </source>
</evidence>
<dbReference type="Pfam" id="PF13679">
    <property type="entry name" value="Methyltransf_32"/>
    <property type="match status" value="1"/>
</dbReference>
<reference evidence="3" key="2">
    <citation type="submission" date="2025-08" db="UniProtKB">
        <authorList>
            <consortium name="Ensembl"/>
        </authorList>
    </citation>
    <scope>IDENTIFICATION</scope>
</reference>